<comment type="similarity">
    <text evidence="1">Belongs to the PPR family. PCMP-H subfamily.</text>
</comment>
<sequence>MKQKGLVKPPGFSRIELDGEIHEFAVGDSGHPEAETIYRKLEEIEDNLRKEGYDPKLSEVLLEIDDEEKAFQLSHHSEKLALAFGLIRTSPESEIRIVKNLRSCENCHAVMKTNFKGIPTRDNNEGSNTIPPFQEWGLLLQGLLVIFQ</sequence>
<protein>
    <submittedName>
        <fullName evidence="3">Tetratricopeptide repeat-like superfamily protein</fullName>
    </submittedName>
</protein>
<evidence type="ECO:0000313" key="3">
    <source>
        <dbReference type="EMBL" id="BBH09380.1"/>
    </source>
</evidence>
<dbReference type="EMBL" id="AP019304">
    <property type="protein sequence ID" value="BBH09380.1"/>
    <property type="molecule type" value="Genomic_DNA"/>
</dbReference>
<name>A0A4Y1RY65_PRUDU</name>
<accession>A0A4Y1RY65</accession>
<feature type="domain" description="DYW" evidence="2">
    <location>
        <begin position="52"/>
        <end position="113"/>
    </location>
</feature>
<dbReference type="InterPro" id="IPR032867">
    <property type="entry name" value="DYW_dom"/>
</dbReference>
<evidence type="ECO:0000259" key="2">
    <source>
        <dbReference type="Pfam" id="PF14432"/>
    </source>
</evidence>
<gene>
    <name evidence="3" type="ORF">Prudu_021855</name>
</gene>
<proteinExistence type="inferred from homology"/>
<dbReference type="AlphaFoldDB" id="A0A4Y1RY65"/>
<evidence type="ECO:0000256" key="1">
    <source>
        <dbReference type="ARBA" id="ARBA00006643"/>
    </source>
</evidence>
<dbReference type="Pfam" id="PF14432">
    <property type="entry name" value="DYW_deaminase"/>
    <property type="match status" value="1"/>
</dbReference>
<organism evidence="3">
    <name type="scientific">Prunus dulcis</name>
    <name type="common">Almond</name>
    <name type="synonym">Amygdalus dulcis</name>
    <dbReference type="NCBI Taxonomy" id="3755"/>
    <lineage>
        <taxon>Eukaryota</taxon>
        <taxon>Viridiplantae</taxon>
        <taxon>Streptophyta</taxon>
        <taxon>Embryophyta</taxon>
        <taxon>Tracheophyta</taxon>
        <taxon>Spermatophyta</taxon>
        <taxon>Magnoliopsida</taxon>
        <taxon>eudicotyledons</taxon>
        <taxon>Gunneridae</taxon>
        <taxon>Pentapetalae</taxon>
        <taxon>rosids</taxon>
        <taxon>fabids</taxon>
        <taxon>Rosales</taxon>
        <taxon>Rosaceae</taxon>
        <taxon>Amygdaloideae</taxon>
        <taxon>Amygdaleae</taxon>
        <taxon>Prunus</taxon>
    </lineage>
</organism>
<dbReference type="GO" id="GO:0008270">
    <property type="term" value="F:zinc ion binding"/>
    <property type="evidence" value="ECO:0007669"/>
    <property type="project" value="InterPro"/>
</dbReference>
<reference evidence="3" key="1">
    <citation type="journal article" date="2019" name="Science">
        <title>Mutation of a bHLH transcription factor allowed almond domestication.</title>
        <authorList>
            <person name="Sanchez-Perez R."/>
            <person name="Pavan S."/>
            <person name="Mazzeo R."/>
            <person name="Moldovan C."/>
            <person name="Aiese Cigliano R."/>
            <person name="Del Cueto J."/>
            <person name="Ricciardi F."/>
            <person name="Lotti C."/>
            <person name="Ricciardi L."/>
            <person name="Dicenta F."/>
            <person name="Lopez-Marques R.L."/>
            <person name="Lindberg Moller B."/>
        </authorList>
    </citation>
    <scope>NUCLEOTIDE SEQUENCE</scope>
</reference>